<dbReference type="Gene3D" id="3.20.20.70">
    <property type="entry name" value="Aldolase class I"/>
    <property type="match status" value="1"/>
</dbReference>
<dbReference type="InterPro" id="IPR013785">
    <property type="entry name" value="Aldolase_TIM"/>
</dbReference>
<dbReference type="GO" id="GO:0008670">
    <property type="term" value="F:2,4-dienoyl-CoA reductase (NADPH) activity"/>
    <property type="evidence" value="ECO:0007669"/>
    <property type="project" value="TreeGrafter"/>
</dbReference>
<evidence type="ECO:0000313" key="12">
    <source>
        <dbReference type="EMBL" id="SMY09823.1"/>
    </source>
</evidence>
<dbReference type="Proteomes" id="UP000201613">
    <property type="component" value="Unassembled WGS sequence"/>
</dbReference>
<evidence type="ECO:0000256" key="3">
    <source>
        <dbReference type="ARBA" id="ARBA00011048"/>
    </source>
</evidence>
<evidence type="ECO:0000259" key="10">
    <source>
        <dbReference type="Pfam" id="PF00724"/>
    </source>
</evidence>
<evidence type="ECO:0000313" key="13">
    <source>
        <dbReference type="Proteomes" id="UP000201613"/>
    </source>
</evidence>
<dbReference type="GO" id="GO:0046872">
    <property type="term" value="F:metal ion binding"/>
    <property type="evidence" value="ECO:0007669"/>
    <property type="project" value="UniProtKB-KW"/>
</dbReference>
<dbReference type="InterPro" id="IPR023753">
    <property type="entry name" value="FAD/NAD-binding_dom"/>
</dbReference>
<dbReference type="SUPFAM" id="SSF51905">
    <property type="entry name" value="FAD/NAD(P)-binding domain"/>
    <property type="match status" value="1"/>
</dbReference>
<dbReference type="GO" id="GO:0051536">
    <property type="term" value="F:iron-sulfur cluster binding"/>
    <property type="evidence" value="ECO:0007669"/>
    <property type="project" value="UniProtKB-KW"/>
</dbReference>
<evidence type="ECO:0000259" key="11">
    <source>
        <dbReference type="Pfam" id="PF07992"/>
    </source>
</evidence>
<dbReference type="AlphaFoldDB" id="A0A238LJV5"/>
<dbReference type="InterPro" id="IPR001155">
    <property type="entry name" value="OxRdtase_FMN_N"/>
</dbReference>
<dbReference type="GO" id="GO:0032259">
    <property type="term" value="P:methylation"/>
    <property type="evidence" value="ECO:0007669"/>
    <property type="project" value="UniProtKB-KW"/>
</dbReference>
<evidence type="ECO:0000256" key="6">
    <source>
        <dbReference type="ARBA" id="ARBA00022723"/>
    </source>
</evidence>
<proteinExistence type="inferred from homology"/>
<feature type="domain" description="FAD/NAD(P)-binding" evidence="11">
    <location>
        <begin position="387"/>
        <end position="634"/>
    </location>
</feature>
<dbReference type="CDD" id="cd04734">
    <property type="entry name" value="OYE_like_3_FMN"/>
    <property type="match status" value="1"/>
</dbReference>
<evidence type="ECO:0000256" key="8">
    <source>
        <dbReference type="ARBA" id="ARBA00023004"/>
    </source>
</evidence>
<evidence type="ECO:0000256" key="9">
    <source>
        <dbReference type="ARBA" id="ARBA00023014"/>
    </source>
</evidence>
<dbReference type="Pfam" id="PF07992">
    <property type="entry name" value="Pyr_redox_2"/>
    <property type="match status" value="1"/>
</dbReference>
<comment type="cofactor">
    <cofactor evidence="1">
        <name>FMN</name>
        <dbReference type="ChEBI" id="CHEBI:58210"/>
    </cofactor>
</comment>
<dbReference type="InterPro" id="IPR051793">
    <property type="entry name" value="NADH:flavin_oxidoreductase"/>
</dbReference>
<dbReference type="PANTHER" id="PTHR42917:SF2">
    <property type="entry name" value="2,4-DIENOYL-COA REDUCTASE [(2E)-ENOYL-COA-PRODUCING]"/>
    <property type="match status" value="1"/>
</dbReference>
<dbReference type="EC" id="1.-.-.-" evidence="12"/>
<gene>
    <name evidence="12" type="primary">stcD_3</name>
    <name evidence="12" type="ORF">LOM8899_03995</name>
</gene>
<keyword evidence="12" id="KW-0489">Methyltransferase</keyword>
<dbReference type="PANTHER" id="PTHR42917">
    <property type="entry name" value="2,4-DIENOYL-COA REDUCTASE"/>
    <property type="match status" value="1"/>
</dbReference>
<keyword evidence="7 12" id="KW-0560">Oxidoreductase</keyword>
<dbReference type="PRINTS" id="PR00411">
    <property type="entry name" value="PNDRDTASEI"/>
</dbReference>
<keyword evidence="13" id="KW-1185">Reference proteome</keyword>
<keyword evidence="4" id="KW-0285">Flavoprotein</keyword>
<dbReference type="Gene3D" id="3.50.50.60">
    <property type="entry name" value="FAD/NAD(P)-binding domain"/>
    <property type="match status" value="1"/>
</dbReference>
<dbReference type="SUPFAM" id="SSF51395">
    <property type="entry name" value="FMN-linked oxidoreductases"/>
    <property type="match status" value="1"/>
</dbReference>
<accession>A0A238LJV5</accession>
<keyword evidence="5" id="KW-0288">FMN</keyword>
<sequence>MTDTNALLKPLKLRHITLRNRVFSTGHASHLAEDGMPGETYRLYHGEKAKGGLGLTIFGGSSSVAPDSPLAFSQIDMGADRVVPHLEKMAETVKGHGAAIMVQITHMGRRGGWRGANGLPLISPSYSREIAHRSFAKEMEDFDFARVRGDFVAAAMRAKRGGLDGIEVMMAAHQLLDSFLSPVTNRRTDAYGGSLENRARFPIEVLSAIRDGVGDDFVVGIRISGDEMQKGGMGVAECLEACQLFAQSGLIDFLSVYQATGDTQPDLARMLPDMTWPSAPFLHLASGVKAAVDIPVFHASGIRDIATAARAVSEGHVDLVAMTRGHIADPHIVAKLRAGREEDIRQCVGANYCADFGGPAGMCIQNAATGREALLPHVLPRAEITKRVVVIGGGPAGLEAARASLQRGHAVTLFEATEQVGGQLKLAARVPQRESLAGIVRWLEGQVRRGGADVRTSTVATLADVEALSPDAVFVATGGTPIAPDFEGASLCTPAWDVISGAVEAAQNVLVYDETGLMTAIGCADMMARRGAEVELASADRTAGEEAGALLHVAYFQSLYKHNAIFTPNVRLTDAFREGNKLIAVLTNLYTGAEEEREVDQIVYDIGTAPTLALYDRLRAASRNLGEVDRDALLSGQTPEVARNLAGTFDLYRIGDALVARNAHAAIYDAARIARTL</sequence>
<keyword evidence="8" id="KW-0408">Iron</keyword>
<dbReference type="Pfam" id="PF00724">
    <property type="entry name" value="Oxidored_FMN"/>
    <property type="match status" value="1"/>
</dbReference>
<dbReference type="GO" id="GO:0033543">
    <property type="term" value="P:fatty acid beta-oxidation, unsaturated, even number, reductase/isomerase pathway"/>
    <property type="evidence" value="ECO:0007669"/>
    <property type="project" value="TreeGrafter"/>
</dbReference>
<evidence type="ECO:0000256" key="2">
    <source>
        <dbReference type="ARBA" id="ARBA00001966"/>
    </source>
</evidence>
<comment type="cofactor">
    <cofactor evidence="2">
        <name>[4Fe-4S] cluster</name>
        <dbReference type="ChEBI" id="CHEBI:49883"/>
    </cofactor>
</comment>
<name>A0A238LJV5_9RHOB</name>
<dbReference type="PRINTS" id="PR00368">
    <property type="entry name" value="FADPNR"/>
</dbReference>
<comment type="similarity">
    <text evidence="3">In the N-terminal section; belongs to the NADH:flavin oxidoreductase/NADH oxidase family.</text>
</comment>
<dbReference type="InterPro" id="IPR036188">
    <property type="entry name" value="FAD/NAD-bd_sf"/>
</dbReference>
<dbReference type="Gene3D" id="3.40.50.720">
    <property type="entry name" value="NAD(P)-binding Rossmann-like Domain"/>
    <property type="match status" value="1"/>
</dbReference>
<feature type="domain" description="NADH:flavin oxidoreductase/NADH oxidase N-terminal" evidence="10">
    <location>
        <begin position="7"/>
        <end position="342"/>
    </location>
</feature>
<evidence type="ECO:0000256" key="1">
    <source>
        <dbReference type="ARBA" id="ARBA00001917"/>
    </source>
</evidence>
<keyword evidence="9" id="KW-0411">Iron-sulfur</keyword>
<protein>
    <submittedName>
        <fullName evidence="12">Putative N-methylproline demethylase</fullName>
        <ecNumber evidence="12">1.-.-.-</ecNumber>
    </submittedName>
</protein>
<evidence type="ECO:0000256" key="4">
    <source>
        <dbReference type="ARBA" id="ARBA00022630"/>
    </source>
</evidence>
<keyword evidence="12" id="KW-0808">Transferase</keyword>
<dbReference type="GO" id="GO:0010181">
    <property type="term" value="F:FMN binding"/>
    <property type="evidence" value="ECO:0007669"/>
    <property type="project" value="InterPro"/>
</dbReference>
<organism evidence="12 13">
    <name type="scientific">Flavimaricola marinus</name>
    <dbReference type="NCBI Taxonomy" id="1819565"/>
    <lineage>
        <taxon>Bacteria</taxon>
        <taxon>Pseudomonadati</taxon>
        <taxon>Pseudomonadota</taxon>
        <taxon>Alphaproteobacteria</taxon>
        <taxon>Rhodobacterales</taxon>
        <taxon>Paracoccaceae</taxon>
        <taxon>Flavimaricola</taxon>
    </lineage>
</organism>
<reference evidence="12 13" key="1">
    <citation type="submission" date="2017-05" db="EMBL/GenBank/DDBJ databases">
        <authorList>
            <person name="Song R."/>
            <person name="Chenine A.L."/>
            <person name="Ruprecht R.M."/>
        </authorList>
    </citation>
    <scope>NUCLEOTIDE SEQUENCE [LARGE SCALE GENOMIC DNA]</scope>
    <source>
        <strain evidence="12 13">CECT 8899</strain>
    </source>
</reference>
<evidence type="ECO:0000256" key="7">
    <source>
        <dbReference type="ARBA" id="ARBA00023002"/>
    </source>
</evidence>
<dbReference type="GO" id="GO:0008168">
    <property type="term" value="F:methyltransferase activity"/>
    <property type="evidence" value="ECO:0007669"/>
    <property type="project" value="UniProtKB-KW"/>
</dbReference>
<keyword evidence="6" id="KW-0479">Metal-binding</keyword>
<dbReference type="RefSeq" id="WP_211096236.1">
    <property type="nucleotide sequence ID" value="NZ_FXZK01000013.1"/>
</dbReference>
<evidence type="ECO:0000256" key="5">
    <source>
        <dbReference type="ARBA" id="ARBA00022643"/>
    </source>
</evidence>
<dbReference type="EMBL" id="FXZK01000013">
    <property type="protein sequence ID" value="SMY09823.1"/>
    <property type="molecule type" value="Genomic_DNA"/>
</dbReference>